<dbReference type="AlphaFoldDB" id="A0AA48GUM7"/>
<dbReference type="KEGG" id="msil:METEAL_38590"/>
<evidence type="ECO:0000313" key="3">
    <source>
        <dbReference type="Proteomes" id="UP001238179"/>
    </source>
</evidence>
<keyword evidence="1" id="KW-1133">Transmembrane helix</keyword>
<dbReference type="Proteomes" id="UP001238179">
    <property type="component" value="Chromosome"/>
</dbReference>
<proteinExistence type="predicted"/>
<dbReference type="EMBL" id="AP027080">
    <property type="protein sequence ID" value="BDU74685.1"/>
    <property type="molecule type" value="Genomic_DNA"/>
</dbReference>
<feature type="transmembrane region" description="Helical" evidence="1">
    <location>
        <begin position="70"/>
        <end position="91"/>
    </location>
</feature>
<organism evidence="2 3">
    <name type="scientific">Mesoterricola silvestris</name>
    <dbReference type="NCBI Taxonomy" id="2927979"/>
    <lineage>
        <taxon>Bacteria</taxon>
        <taxon>Pseudomonadati</taxon>
        <taxon>Acidobacteriota</taxon>
        <taxon>Holophagae</taxon>
        <taxon>Holophagales</taxon>
        <taxon>Holophagaceae</taxon>
        <taxon>Mesoterricola</taxon>
    </lineage>
</organism>
<keyword evidence="1" id="KW-0812">Transmembrane</keyword>
<accession>A0AA48GUM7</accession>
<keyword evidence="1" id="KW-0472">Membrane</keyword>
<sequence length="188" mass="20813">MEAGISQACTYSFQEPSLRENPPIMVLSDESPERVTFRFKGNRWAVATLIPGIALLGLAGKLYLAGHSQTWPLAVVAIFGILLVYSSIYSVTADQWLAVSSSRKTITFYKKNLYGLVQWERPPHEFKALRVGRNLKASNWHIALVCADGLELDLGENALGAFTYERALDIATKVSSRTGIRIETPSHT</sequence>
<reference evidence="3" key="1">
    <citation type="journal article" date="2023" name="Int. J. Syst. Evol. Microbiol.">
        <title>Mesoterricola silvestris gen. nov., sp. nov., Mesoterricola sediminis sp. nov., Geothrix oryzae sp. nov., Geothrix edaphica sp. nov., Geothrix rubra sp. nov., and Geothrix limicola sp. nov., six novel members of Acidobacteriota isolated from soils.</title>
        <authorList>
            <person name="Itoh H."/>
            <person name="Sugisawa Y."/>
            <person name="Mise K."/>
            <person name="Xu Z."/>
            <person name="Kuniyasu M."/>
            <person name="Ushijima N."/>
            <person name="Kawano K."/>
            <person name="Kobayashi E."/>
            <person name="Shiratori Y."/>
            <person name="Masuda Y."/>
            <person name="Senoo K."/>
        </authorList>
    </citation>
    <scope>NUCLEOTIDE SEQUENCE [LARGE SCALE GENOMIC DNA]</scope>
    <source>
        <strain evidence="3">W79</strain>
    </source>
</reference>
<evidence type="ECO:0000313" key="2">
    <source>
        <dbReference type="EMBL" id="BDU74685.1"/>
    </source>
</evidence>
<evidence type="ECO:0000256" key="1">
    <source>
        <dbReference type="SAM" id="Phobius"/>
    </source>
</evidence>
<keyword evidence="3" id="KW-1185">Reference proteome</keyword>
<gene>
    <name evidence="2" type="ORF">METEAL_38590</name>
</gene>
<name>A0AA48GUM7_9BACT</name>
<protein>
    <submittedName>
        <fullName evidence="2">Uncharacterized protein</fullName>
    </submittedName>
</protein>
<feature type="transmembrane region" description="Helical" evidence="1">
    <location>
        <begin position="44"/>
        <end position="64"/>
    </location>
</feature>